<dbReference type="EMBL" id="VSSQ01025376">
    <property type="protein sequence ID" value="MPM73453.1"/>
    <property type="molecule type" value="Genomic_DNA"/>
</dbReference>
<evidence type="ECO:0000313" key="1">
    <source>
        <dbReference type="EMBL" id="MPM73453.1"/>
    </source>
</evidence>
<accession>A0A645C9A1</accession>
<protein>
    <submittedName>
        <fullName evidence="1">Uncharacterized protein</fullName>
    </submittedName>
</protein>
<sequence>MHWSPRHSPPQDSRLNAVPKPYRSPPNLFYFFSQQKPIVSIKHLWRGINPAWPGHGIPVNGASIVFYRAKNPGRIPGLRPSKNALLGGKTALCLSSPGGAARSRPINKRNPGGIPGFRSCFFLSRRAGIFPHQLIVARRSYRSNNFRTVLFARAARRLINLPAFCAAEQA</sequence>
<comment type="caution">
    <text evidence="1">The sequence shown here is derived from an EMBL/GenBank/DDBJ whole genome shotgun (WGS) entry which is preliminary data.</text>
</comment>
<reference evidence="1" key="1">
    <citation type="submission" date="2019-08" db="EMBL/GenBank/DDBJ databases">
        <authorList>
            <person name="Kucharzyk K."/>
            <person name="Murdoch R.W."/>
            <person name="Higgins S."/>
            <person name="Loffler F."/>
        </authorList>
    </citation>
    <scope>NUCLEOTIDE SEQUENCE</scope>
</reference>
<dbReference type="AlphaFoldDB" id="A0A645C9A1"/>
<proteinExistence type="predicted"/>
<organism evidence="1">
    <name type="scientific">bioreactor metagenome</name>
    <dbReference type="NCBI Taxonomy" id="1076179"/>
    <lineage>
        <taxon>unclassified sequences</taxon>
        <taxon>metagenomes</taxon>
        <taxon>ecological metagenomes</taxon>
    </lineage>
</organism>
<gene>
    <name evidence="1" type="ORF">SDC9_120433</name>
</gene>
<name>A0A645C9A1_9ZZZZ</name>